<protein>
    <submittedName>
        <fullName evidence="1">Uncharacterized protein</fullName>
    </submittedName>
</protein>
<proteinExistence type="predicted"/>
<name>A0A6I3LGH8_9FLAO</name>
<gene>
    <name evidence="1" type="ORF">GJV76_02420</name>
</gene>
<dbReference type="RefSeq" id="WP_155091048.1">
    <property type="nucleotide sequence ID" value="NZ_CP102754.1"/>
</dbReference>
<sequence length="65" mass="8025">MRKNTKKPMFKVIILRSIAFVLNYTEYIQHVAMRCVLQNIEDWIISYEHYVYRKKKTENRSLQPF</sequence>
<keyword evidence="2" id="KW-1185">Reference proteome</keyword>
<dbReference type="Proteomes" id="UP000438760">
    <property type="component" value="Unassembled WGS sequence"/>
</dbReference>
<accession>A0A6I3LGH8</accession>
<comment type="caution">
    <text evidence="1">The sequence shown here is derived from an EMBL/GenBank/DDBJ whole genome shotgun (WGS) entry which is preliminary data.</text>
</comment>
<evidence type="ECO:0000313" key="2">
    <source>
        <dbReference type="Proteomes" id="UP000438760"/>
    </source>
</evidence>
<reference evidence="1 2" key="1">
    <citation type="submission" date="2019-11" db="EMBL/GenBank/DDBJ databases">
        <title>Genome of Strain BIT-d1.</title>
        <authorList>
            <person name="Yang Y."/>
        </authorList>
    </citation>
    <scope>NUCLEOTIDE SEQUENCE [LARGE SCALE GENOMIC DNA]</scope>
    <source>
        <strain evidence="1 2">BIT-d1</strain>
    </source>
</reference>
<organism evidence="1 2">
    <name type="scientific">Myroides albus</name>
    <dbReference type="NCBI Taxonomy" id="2562892"/>
    <lineage>
        <taxon>Bacteria</taxon>
        <taxon>Pseudomonadati</taxon>
        <taxon>Bacteroidota</taxon>
        <taxon>Flavobacteriia</taxon>
        <taxon>Flavobacteriales</taxon>
        <taxon>Flavobacteriaceae</taxon>
        <taxon>Myroides</taxon>
    </lineage>
</organism>
<dbReference type="AlphaFoldDB" id="A0A6I3LGH8"/>
<dbReference type="EMBL" id="WMJX01000003">
    <property type="protein sequence ID" value="MTG96997.1"/>
    <property type="molecule type" value="Genomic_DNA"/>
</dbReference>
<evidence type="ECO:0000313" key="1">
    <source>
        <dbReference type="EMBL" id="MTG96997.1"/>
    </source>
</evidence>